<sequence>MADTAPLAHTDVLVLDYLAALWAETEDLTPELRDELMTTVADYVARRRAAGGEHPERIIRRLGPPEDLAAAVRRGRMPPHLRLPALMPVAAPGPAAGTTDYVAIVLLIVGAVFLPLVAPLAGMALVSGSPRWTPAQKAAAWVLAATPSLCGMLLLFGGMLLAAEVGPVVLLAYLAMVAGPFVAGLTLLPGLSARPQAA</sequence>
<evidence type="ECO:0000313" key="2">
    <source>
        <dbReference type="EMBL" id="RZU48649.1"/>
    </source>
</evidence>
<gene>
    <name evidence="2" type="ORF">EV385_0367</name>
</gene>
<dbReference type="Proteomes" id="UP000292564">
    <property type="component" value="Unassembled WGS sequence"/>
</dbReference>
<dbReference type="EMBL" id="SHKY01000001">
    <property type="protein sequence ID" value="RZU48649.1"/>
    <property type="molecule type" value="Genomic_DNA"/>
</dbReference>
<reference evidence="2 3" key="1">
    <citation type="submission" date="2019-02" db="EMBL/GenBank/DDBJ databases">
        <title>Sequencing the genomes of 1000 actinobacteria strains.</title>
        <authorList>
            <person name="Klenk H.-P."/>
        </authorList>
    </citation>
    <scope>NUCLEOTIDE SEQUENCE [LARGE SCALE GENOMIC DNA]</scope>
    <source>
        <strain evidence="2 3">DSM 45162</strain>
    </source>
</reference>
<feature type="transmembrane region" description="Helical" evidence="1">
    <location>
        <begin position="138"/>
        <end position="162"/>
    </location>
</feature>
<organism evidence="2 3">
    <name type="scientific">Krasilnikovia cinnamomea</name>
    <dbReference type="NCBI Taxonomy" id="349313"/>
    <lineage>
        <taxon>Bacteria</taxon>
        <taxon>Bacillati</taxon>
        <taxon>Actinomycetota</taxon>
        <taxon>Actinomycetes</taxon>
        <taxon>Micromonosporales</taxon>
        <taxon>Micromonosporaceae</taxon>
        <taxon>Krasilnikovia</taxon>
    </lineage>
</organism>
<dbReference type="Pfam" id="PF22564">
    <property type="entry name" value="HAAS"/>
    <property type="match status" value="1"/>
</dbReference>
<evidence type="ECO:0000313" key="3">
    <source>
        <dbReference type="Proteomes" id="UP000292564"/>
    </source>
</evidence>
<accession>A0A4Q7ZF90</accession>
<proteinExistence type="predicted"/>
<keyword evidence="1" id="KW-1133">Transmembrane helix</keyword>
<name>A0A4Q7ZF90_9ACTN</name>
<protein>
    <submittedName>
        <fullName evidence="2">Putative membrane protein</fullName>
    </submittedName>
</protein>
<dbReference type="AlphaFoldDB" id="A0A4Q7ZF90"/>
<keyword evidence="1" id="KW-0472">Membrane</keyword>
<feature type="transmembrane region" description="Helical" evidence="1">
    <location>
        <begin position="101"/>
        <end position="126"/>
    </location>
</feature>
<evidence type="ECO:0000256" key="1">
    <source>
        <dbReference type="SAM" id="Phobius"/>
    </source>
</evidence>
<keyword evidence="3" id="KW-1185">Reference proteome</keyword>
<dbReference type="RefSeq" id="WP_130507863.1">
    <property type="nucleotide sequence ID" value="NZ_SHKY01000001.1"/>
</dbReference>
<comment type="caution">
    <text evidence="2">The sequence shown here is derived from an EMBL/GenBank/DDBJ whole genome shotgun (WGS) entry which is preliminary data.</text>
</comment>
<feature type="transmembrane region" description="Helical" evidence="1">
    <location>
        <begin position="168"/>
        <end position="188"/>
    </location>
</feature>
<dbReference type="OrthoDB" id="3294573at2"/>
<keyword evidence="1" id="KW-0812">Transmembrane</keyword>